<proteinExistence type="predicted"/>
<comment type="caution">
    <text evidence="1">The sequence shown here is derived from an EMBL/GenBank/DDBJ whole genome shotgun (WGS) entry which is preliminary data.</text>
</comment>
<keyword evidence="2" id="KW-1185">Reference proteome</keyword>
<dbReference type="AlphaFoldDB" id="A0A9J6P4B1"/>
<organism evidence="1 2">
    <name type="scientific">Oceanirhabdus seepicola</name>
    <dbReference type="NCBI Taxonomy" id="2828781"/>
    <lineage>
        <taxon>Bacteria</taxon>
        <taxon>Bacillati</taxon>
        <taxon>Bacillota</taxon>
        <taxon>Clostridia</taxon>
        <taxon>Eubacteriales</taxon>
        <taxon>Clostridiaceae</taxon>
        <taxon>Oceanirhabdus</taxon>
    </lineage>
</organism>
<reference evidence="1" key="2">
    <citation type="submission" date="2021-04" db="EMBL/GenBank/DDBJ databases">
        <authorList>
            <person name="Dong X."/>
        </authorList>
    </citation>
    <scope>NUCLEOTIDE SEQUENCE</scope>
    <source>
        <strain evidence="1">ZWT</strain>
    </source>
</reference>
<evidence type="ECO:0000313" key="1">
    <source>
        <dbReference type="EMBL" id="MCM1991618.1"/>
    </source>
</evidence>
<dbReference type="EMBL" id="JAGSOJ010000004">
    <property type="protein sequence ID" value="MCM1991618.1"/>
    <property type="molecule type" value="Genomic_DNA"/>
</dbReference>
<accession>A0A9J6P4B1</accession>
<sequence length="70" mass="8026">MLRNSHIDMSKLDKVPSGHPFEYNSVVSEDFPVSEHSVGGRAFREEVDNGVYENVVVYKDKDSHIVYKKL</sequence>
<dbReference type="RefSeq" id="WP_250860761.1">
    <property type="nucleotide sequence ID" value="NZ_JAGSOJ010000004.1"/>
</dbReference>
<name>A0A9J6P4B1_9CLOT</name>
<evidence type="ECO:0000313" key="2">
    <source>
        <dbReference type="Proteomes" id="UP001056429"/>
    </source>
</evidence>
<dbReference type="Proteomes" id="UP001056429">
    <property type="component" value="Unassembled WGS sequence"/>
</dbReference>
<gene>
    <name evidence="1" type="ORF">KDK92_17925</name>
</gene>
<protein>
    <submittedName>
        <fullName evidence="1">Uncharacterized protein</fullName>
    </submittedName>
</protein>
<reference evidence="1" key="1">
    <citation type="journal article" date="2021" name="mSystems">
        <title>Bacteria and Archaea Synergistically Convert Glycine Betaine to Biogenic Methane in the Formosa Cold Seep of the South China Sea.</title>
        <authorList>
            <person name="Li L."/>
            <person name="Zhang W."/>
            <person name="Zhang S."/>
            <person name="Song L."/>
            <person name="Sun Q."/>
            <person name="Zhang H."/>
            <person name="Xiang H."/>
            <person name="Dong X."/>
        </authorList>
    </citation>
    <scope>NUCLEOTIDE SEQUENCE</scope>
    <source>
        <strain evidence="1">ZWT</strain>
    </source>
</reference>